<keyword evidence="3" id="KW-1185">Reference proteome</keyword>
<gene>
    <name evidence="2" type="ORF">Nepgr_024006</name>
</gene>
<name>A0AAD3T395_NEPGR</name>
<evidence type="ECO:0000313" key="2">
    <source>
        <dbReference type="EMBL" id="GMH22163.1"/>
    </source>
</evidence>
<dbReference type="Proteomes" id="UP001279734">
    <property type="component" value="Unassembled WGS sequence"/>
</dbReference>
<feature type="signal peptide" evidence="1">
    <location>
        <begin position="1"/>
        <end position="23"/>
    </location>
</feature>
<protein>
    <recommendedName>
        <fullName evidence="4">Transmembrane protein</fullName>
    </recommendedName>
</protein>
<feature type="chain" id="PRO_5042195963" description="Transmembrane protein" evidence="1">
    <location>
        <begin position="24"/>
        <end position="140"/>
    </location>
</feature>
<comment type="caution">
    <text evidence="2">The sequence shown here is derived from an EMBL/GenBank/DDBJ whole genome shotgun (WGS) entry which is preliminary data.</text>
</comment>
<reference evidence="2" key="1">
    <citation type="submission" date="2023-05" db="EMBL/GenBank/DDBJ databases">
        <title>Nepenthes gracilis genome sequencing.</title>
        <authorList>
            <person name="Fukushima K."/>
        </authorList>
    </citation>
    <scope>NUCLEOTIDE SEQUENCE</scope>
    <source>
        <strain evidence="2">SING2019-196</strain>
    </source>
</reference>
<evidence type="ECO:0000313" key="3">
    <source>
        <dbReference type="Proteomes" id="UP001279734"/>
    </source>
</evidence>
<evidence type="ECO:0000256" key="1">
    <source>
        <dbReference type="SAM" id="SignalP"/>
    </source>
</evidence>
<keyword evidence="1" id="KW-0732">Signal</keyword>
<sequence length="140" mass="15817">MAKAIVGLTLVAMEILWILGCEGRCRKFPCVRSCRHLAVPFERWFPWNTKPRRRLRPVDVEILLPENQKTPLVPVPSLKLAGRVGLGCYTLGILLWMAEWFFLLGMALKAALDCVQCDIEWFIADVEAGPVLTADMDCIC</sequence>
<organism evidence="2 3">
    <name type="scientific">Nepenthes gracilis</name>
    <name type="common">Slender pitcher plant</name>
    <dbReference type="NCBI Taxonomy" id="150966"/>
    <lineage>
        <taxon>Eukaryota</taxon>
        <taxon>Viridiplantae</taxon>
        <taxon>Streptophyta</taxon>
        <taxon>Embryophyta</taxon>
        <taxon>Tracheophyta</taxon>
        <taxon>Spermatophyta</taxon>
        <taxon>Magnoliopsida</taxon>
        <taxon>eudicotyledons</taxon>
        <taxon>Gunneridae</taxon>
        <taxon>Pentapetalae</taxon>
        <taxon>Caryophyllales</taxon>
        <taxon>Nepenthaceae</taxon>
        <taxon>Nepenthes</taxon>
    </lineage>
</organism>
<accession>A0AAD3T395</accession>
<dbReference type="AlphaFoldDB" id="A0AAD3T395"/>
<evidence type="ECO:0008006" key="4">
    <source>
        <dbReference type="Google" id="ProtNLM"/>
    </source>
</evidence>
<proteinExistence type="predicted"/>
<dbReference type="EMBL" id="BSYO01000024">
    <property type="protein sequence ID" value="GMH22163.1"/>
    <property type="molecule type" value="Genomic_DNA"/>
</dbReference>